<gene>
    <name evidence="1" type="ORF">Pint_33031</name>
</gene>
<reference evidence="2" key="1">
    <citation type="journal article" date="2023" name="G3 (Bethesda)">
        <title>Genome assembly and association tests identify interacting loci associated with vigor, precocity, and sex in interspecific pistachio rootstocks.</title>
        <authorList>
            <person name="Palmer W."/>
            <person name="Jacygrad E."/>
            <person name="Sagayaradj S."/>
            <person name="Cavanaugh K."/>
            <person name="Han R."/>
            <person name="Bertier L."/>
            <person name="Beede B."/>
            <person name="Kafkas S."/>
            <person name="Golino D."/>
            <person name="Preece J."/>
            <person name="Michelmore R."/>
        </authorList>
    </citation>
    <scope>NUCLEOTIDE SEQUENCE [LARGE SCALE GENOMIC DNA]</scope>
</reference>
<organism evidence="1 2">
    <name type="scientific">Pistacia integerrima</name>
    <dbReference type="NCBI Taxonomy" id="434235"/>
    <lineage>
        <taxon>Eukaryota</taxon>
        <taxon>Viridiplantae</taxon>
        <taxon>Streptophyta</taxon>
        <taxon>Embryophyta</taxon>
        <taxon>Tracheophyta</taxon>
        <taxon>Spermatophyta</taxon>
        <taxon>Magnoliopsida</taxon>
        <taxon>eudicotyledons</taxon>
        <taxon>Gunneridae</taxon>
        <taxon>Pentapetalae</taxon>
        <taxon>rosids</taxon>
        <taxon>malvids</taxon>
        <taxon>Sapindales</taxon>
        <taxon>Anacardiaceae</taxon>
        <taxon>Pistacia</taxon>
    </lineage>
</organism>
<keyword evidence="2" id="KW-1185">Reference proteome</keyword>
<accession>A0ACC0X4L2</accession>
<protein>
    <submittedName>
        <fullName evidence="1">Uncharacterized protein</fullName>
    </submittedName>
</protein>
<evidence type="ECO:0000313" key="2">
    <source>
        <dbReference type="Proteomes" id="UP001163603"/>
    </source>
</evidence>
<dbReference type="EMBL" id="CM047749">
    <property type="protein sequence ID" value="KAJ0010591.1"/>
    <property type="molecule type" value="Genomic_DNA"/>
</dbReference>
<comment type="caution">
    <text evidence="1">The sequence shown here is derived from an EMBL/GenBank/DDBJ whole genome shotgun (WGS) entry which is preliminary data.</text>
</comment>
<sequence length="212" mass="23551">MTEVPCYKFSIMSTIFRLVLEVGDGEDTHLGGDDFDKVGIFSSYALMPRDKGMDLLKDKQAIQRLTETSEKTKMELSSFTQTNISYVACNGPKHIKTTITRAKFEELCSDLLDRLKKPVENALRDAKLSFKDLDEVILVGGSTRIPAIQALLKKMTGKEAYVTINPEEVVALGAAVKAGVLAGDVSDIYSWMYVKTPCNNDQKTTQTIQNNR</sequence>
<evidence type="ECO:0000313" key="1">
    <source>
        <dbReference type="EMBL" id="KAJ0010591.1"/>
    </source>
</evidence>
<name>A0ACC0X4L2_9ROSI</name>
<dbReference type="Proteomes" id="UP001163603">
    <property type="component" value="Chromosome 14"/>
</dbReference>
<proteinExistence type="predicted"/>